<proteinExistence type="predicted"/>
<dbReference type="EMBL" id="CAMPGE010019288">
    <property type="protein sequence ID" value="CAI2377633.1"/>
    <property type="molecule type" value="Genomic_DNA"/>
</dbReference>
<evidence type="ECO:0000313" key="1">
    <source>
        <dbReference type="EMBL" id="CAI2377633.1"/>
    </source>
</evidence>
<dbReference type="Proteomes" id="UP001295684">
    <property type="component" value="Unassembled WGS sequence"/>
</dbReference>
<organism evidence="1 2">
    <name type="scientific">Euplotes crassus</name>
    <dbReference type="NCBI Taxonomy" id="5936"/>
    <lineage>
        <taxon>Eukaryota</taxon>
        <taxon>Sar</taxon>
        <taxon>Alveolata</taxon>
        <taxon>Ciliophora</taxon>
        <taxon>Intramacronucleata</taxon>
        <taxon>Spirotrichea</taxon>
        <taxon>Hypotrichia</taxon>
        <taxon>Euplotida</taxon>
        <taxon>Euplotidae</taxon>
        <taxon>Moneuplotes</taxon>
    </lineage>
</organism>
<gene>
    <name evidence="1" type="ORF">ECRASSUSDP1_LOCUS19021</name>
</gene>
<accession>A0AAD2D2W3</accession>
<protein>
    <submittedName>
        <fullName evidence="1">Uncharacterized protein</fullName>
    </submittedName>
</protein>
<sequence>MGSLRSAHKSLERTVLSKECKTNQKVVASTAIKHKFTGMLHQMGKVACSFLSTNKQDSGFANEIDNIQRDIVKVDYFQMFLEDYEPGTRLDSIQKLCEKSFPRKLNSWTIIRVRKPKSLQVKLDHTILYKNISCVAKKFELKHWVLSERDFEKFFMACRHLESLVFTECEIPAQKFSKNFIHHKYASTIKLKALRFNSCNLRVKEVASSDHSTMKTIVGGVISSTFWGYVKTITCTTSRQYQLHRMKFTESVFKTPKLNIKKTNKCIVFSCRQ</sequence>
<name>A0AAD2D2W3_EUPCR</name>
<reference evidence="1" key="1">
    <citation type="submission" date="2023-07" db="EMBL/GenBank/DDBJ databases">
        <authorList>
            <consortium name="AG Swart"/>
            <person name="Singh M."/>
            <person name="Singh A."/>
            <person name="Seah K."/>
            <person name="Emmerich C."/>
        </authorList>
    </citation>
    <scope>NUCLEOTIDE SEQUENCE</scope>
    <source>
        <strain evidence="1">DP1</strain>
    </source>
</reference>
<dbReference type="AlphaFoldDB" id="A0AAD2D2W3"/>
<evidence type="ECO:0000313" key="2">
    <source>
        <dbReference type="Proteomes" id="UP001295684"/>
    </source>
</evidence>
<comment type="caution">
    <text evidence="1">The sequence shown here is derived from an EMBL/GenBank/DDBJ whole genome shotgun (WGS) entry which is preliminary data.</text>
</comment>
<keyword evidence="2" id="KW-1185">Reference proteome</keyword>